<feature type="transmembrane region" description="Helical" evidence="1">
    <location>
        <begin position="63"/>
        <end position="83"/>
    </location>
</feature>
<keyword evidence="1" id="KW-0812">Transmembrane</keyword>
<name>A0A3E0HGQ8_9PSEU</name>
<keyword evidence="3" id="KW-1185">Reference proteome</keyword>
<dbReference type="AlphaFoldDB" id="A0A3E0HGQ8"/>
<protein>
    <submittedName>
        <fullName evidence="2">Uncharacterized protein</fullName>
    </submittedName>
</protein>
<evidence type="ECO:0000313" key="2">
    <source>
        <dbReference type="EMBL" id="REH44972.1"/>
    </source>
</evidence>
<organism evidence="2 3">
    <name type="scientific">Kutzneria buriramensis</name>
    <dbReference type="NCBI Taxonomy" id="1045776"/>
    <lineage>
        <taxon>Bacteria</taxon>
        <taxon>Bacillati</taxon>
        <taxon>Actinomycetota</taxon>
        <taxon>Actinomycetes</taxon>
        <taxon>Pseudonocardiales</taxon>
        <taxon>Pseudonocardiaceae</taxon>
        <taxon>Kutzneria</taxon>
    </lineage>
</organism>
<proteinExistence type="predicted"/>
<feature type="transmembrane region" description="Helical" evidence="1">
    <location>
        <begin position="12"/>
        <end position="34"/>
    </location>
</feature>
<dbReference type="RefSeq" id="WP_116176858.1">
    <property type="nucleotide sequence ID" value="NZ_CP144375.1"/>
</dbReference>
<reference evidence="2 3" key="1">
    <citation type="submission" date="2018-08" db="EMBL/GenBank/DDBJ databases">
        <title>Genomic Encyclopedia of Archaeal and Bacterial Type Strains, Phase II (KMG-II): from individual species to whole genera.</title>
        <authorList>
            <person name="Goeker M."/>
        </authorList>
    </citation>
    <scope>NUCLEOTIDE SEQUENCE [LARGE SCALE GENOMIC DNA]</scope>
    <source>
        <strain evidence="2 3">DSM 45791</strain>
    </source>
</reference>
<accession>A0A3E0HGQ8</accession>
<sequence length="94" mass="10044">MSNESKQSGRGCGIVLGVVVVCLVWAAGAGLIWWGTSIQEACAPNCITSYRPREGDDQTLVNLLWLGGGALVILGIVIGVFFIREFVFDSNAKK</sequence>
<evidence type="ECO:0000313" key="3">
    <source>
        <dbReference type="Proteomes" id="UP000256269"/>
    </source>
</evidence>
<comment type="caution">
    <text evidence="2">The sequence shown here is derived from an EMBL/GenBank/DDBJ whole genome shotgun (WGS) entry which is preliminary data.</text>
</comment>
<gene>
    <name evidence="2" type="ORF">BCF44_108453</name>
</gene>
<keyword evidence="1" id="KW-0472">Membrane</keyword>
<dbReference type="EMBL" id="QUNO01000008">
    <property type="protein sequence ID" value="REH44972.1"/>
    <property type="molecule type" value="Genomic_DNA"/>
</dbReference>
<dbReference type="Proteomes" id="UP000256269">
    <property type="component" value="Unassembled WGS sequence"/>
</dbReference>
<evidence type="ECO:0000256" key="1">
    <source>
        <dbReference type="SAM" id="Phobius"/>
    </source>
</evidence>
<keyword evidence="1" id="KW-1133">Transmembrane helix</keyword>